<keyword evidence="4" id="KW-0874">Quinone</keyword>
<keyword evidence="19" id="KW-1185">Reference proteome</keyword>
<dbReference type="InterPro" id="IPR002128">
    <property type="entry name" value="NADH_UbQ_OxRdtase_chlpt_su5_C"/>
</dbReference>
<dbReference type="GO" id="GO:0042773">
    <property type="term" value="P:ATP synthesis coupled electron transport"/>
    <property type="evidence" value="ECO:0007669"/>
    <property type="project" value="InterPro"/>
</dbReference>
<feature type="transmembrane region" description="Helical" evidence="14">
    <location>
        <begin position="540"/>
        <end position="561"/>
    </location>
</feature>
<sequence>MQETVLPVANAPYSTLLYVLIPLLPFLGFLLNGLLNRKLSGTVAGLIGSAAVLGSFLISVALFWEFQHPAANWAIPGTGTHVAYTVQLFDWISVGSLQIPFQYQIDQLSLVMLLLVTGVGFLIHVYSIGYMHHDENVGKFFSFLNLFIFSMLLLVMGSNFVILFIGWEGVGLCSYLLIGFWNKNTSYNNAAKKAFIINRIGDLGFLLGIFLIYLTFNSVQYAEVFQKASLGQFGMFGAGICTYITLLLFVGAMGKSAQLPLYTWLPDAMAGPTPVSALIHAATMVTAGIYMVLRANVLFTLSPDTLEVVAIVGAATALFAATIGLAQNDIKKVLAYSTVSQLGYMFLALGVMGYSTSLFHVLTHAFFKALMFLGAGSVIHAMSNEQDLRRMGGLRKALPITFLTFLIGCLAISGIPPFSGFFSKDEILAHAYEHNKVLWAMGLLTAFLTAFYMFRLLFLAFFGEFRGTEEQKHHLHESPASMTFPLIVLAVLAAVGGFMGAPMFTGGHHYLAEYLAPIFTYSQRLMPAAFSAEVDHNTELMLMGLSVAAGVLGIILAYVMYVARAQRPAEDEAQRSAPESLVYHKYYVDELYNTLFTRPVMWLSSGLYKFVENGVINPVTGLFGRAVNGGGTLLRYVQTGAVETYLILMVVGIVLILGLNFSRF</sequence>
<evidence type="ECO:0000256" key="13">
    <source>
        <dbReference type="RuleBase" id="RU000320"/>
    </source>
</evidence>
<dbReference type="RefSeq" id="WP_241937622.1">
    <property type="nucleotide sequence ID" value="NZ_JALBGC010000005.1"/>
</dbReference>
<dbReference type="NCBIfam" id="NF005141">
    <property type="entry name" value="PRK06590.1"/>
    <property type="match status" value="1"/>
</dbReference>
<evidence type="ECO:0000256" key="8">
    <source>
        <dbReference type="ARBA" id="ARBA00022989"/>
    </source>
</evidence>
<evidence type="ECO:0000259" key="15">
    <source>
        <dbReference type="Pfam" id="PF00361"/>
    </source>
</evidence>
<dbReference type="InterPro" id="IPR018393">
    <property type="entry name" value="NADHpl_OxRdtase_5_subgr"/>
</dbReference>
<comment type="similarity">
    <text evidence="2">Belongs to the complex I subunit 5 family.</text>
</comment>
<dbReference type="PANTHER" id="PTHR42829">
    <property type="entry name" value="NADH-UBIQUINONE OXIDOREDUCTASE CHAIN 5"/>
    <property type="match status" value="1"/>
</dbReference>
<feature type="transmembrane region" description="Helical" evidence="14">
    <location>
        <begin position="203"/>
        <end position="221"/>
    </location>
</feature>
<keyword evidence="7" id="KW-1278">Translocase</keyword>
<evidence type="ECO:0000256" key="9">
    <source>
        <dbReference type="ARBA" id="ARBA00023027"/>
    </source>
</evidence>
<evidence type="ECO:0000256" key="14">
    <source>
        <dbReference type="SAM" id="Phobius"/>
    </source>
</evidence>
<gene>
    <name evidence="18" type="primary">nuoL</name>
    <name evidence="18" type="ORF">MON38_18370</name>
</gene>
<dbReference type="GO" id="GO:0008137">
    <property type="term" value="F:NADH dehydrogenase (ubiquinone) activity"/>
    <property type="evidence" value="ECO:0007669"/>
    <property type="project" value="InterPro"/>
</dbReference>
<comment type="catalytic activity">
    <reaction evidence="12">
        <text>a plastoquinone + NADH + (n+1) H(+)(in) = a plastoquinol + NAD(+) + n H(+)(out)</text>
        <dbReference type="Rhea" id="RHEA:42608"/>
        <dbReference type="Rhea" id="RHEA-COMP:9561"/>
        <dbReference type="Rhea" id="RHEA-COMP:9562"/>
        <dbReference type="ChEBI" id="CHEBI:15378"/>
        <dbReference type="ChEBI" id="CHEBI:17757"/>
        <dbReference type="ChEBI" id="CHEBI:57540"/>
        <dbReference type="ChEBI" id="CHEBI:57945"/>
        <dbReference type="ChEBI" id="CHEBI:62192"/>
    </reaction>
</comment>
<dbReference type="InterPro" id="IPR003945">
    <property type="entry name" value="NU5C-like"/>
</dbReference>
<feature type="transmembrane region" description="Helical" evidence="14">
    <location>
        <begin position="644"/>
        <end position="662"/>
    </location>
</feature>
<feature type="transmembrane region" description="Helical" evidence="14">
    <location>
        <begin position="140"/>
        <end position="156"/>
    </location>
</feature>
<name>A0A9X1VHQ4_9BACT</name>
<dbReference type="EMBL" id="JALBGC010000005">
    <property type="protein sequence ID" value="MCI1189394.1"/>
    <property type="molecule type" value="Genomic_DNA"/>
</dbReference>
<evidence type="ECO:0000313" key="18">
    <source>
        <dbReference type="EMBL" id="MCI1189394.1"/>
    </source>
</evidence>
<dbReference type="GO" id="GO:0012505">
    <property type="term" value="C:endomembrane system"/>
    <property type="evidence" value="ECO:0007669"/>
    <property type="project" value="UniProtKB-SubCell"/>
</dbReference>
<dbReference type="Gene3D" id="1.20.5.2700">
    <property type="match status" value="1"/>
</dbReference>
<feature type="transmembrane region" description="Helical" evidence="14">
    <location>
        <begin position="483"/>
        <end position="504"/>
    </location>
</feature>
<dbReference type="Proteomes" id="UP001139193">
    <property type="component" value="Unassembled WGS sequence"/>
</dbReference>
<dbReference type="GO" id="GO:0015990">
    <property type="term" value="P:electron transport coupled proton transport"/>
    <property type="evidence" value="ECO:0007669"/>
    <property type="project" value="TreeGrafter"/>
</dbReference>
<dbReference type="NCBIfam" id="TIGR01974">
    <property type="entry name" value="NDH_I_L"/>
    <property type="match status" value="1"/>
</dbReference>
<keyword evidence="9" id="KW-0520">NAD</keyword>
<protein>
    <submittedName>
        <fullName evidence="18">NADH-quinone oxidoreductase subunit L</fullName>
    </submittedName>
</protein>
<feature type="transmembrane region" description="Helical" evidence="14">
    <location>
        <begin position="15"/>
        <end position="35"/>
    </location>
</feature>
<evidence type="ECO:0000313" key="19">
    <source>
        <dbReference type="Proteomes" id="UP001139193"/>
    </source>
</evidence>
<evidence type="ECO:0000256" key="6">
    <source>
        <dbReference type="ARBA" id="ARBA00022957"/>
    </source>
</evidence>
<dbReference type="Pfam" id="PF00361">
    <property type="entry name" value="Proton_antipo_M"/>
    <property type="match status" value="1"/>
</dbReference>
<feature type="transmembrane region" description="Helical" evidence="14">
    <location>
        <begin position="108"/>
        <end position="128"/>
    </location>
</feature>
<dbReference type="PRINTS" id="PR01435">
    <property type="entry name" value="NPOXDRDTASE5"/>
</dbReference>
<dbReference type="InterPro" id="IPR001750">
    <property type="entry name" value="ND/Mrp_TM"/>
</dbReference>
<comment type="subcellular location">
    <subcellularLocation>
        <location evidence="1">Endomembrane system</location>
        <topology evidence="1">Multi-pass membrane protein</topology>
    </subcellularLocation>
    <subcellularLocation>
        <location evidence="13">Membrane</location>
        <topology evidence="13">Multi-pass membrane protein</topology>
    </subcellularLocation>
</comment>
<evidence type="ECO:0000256" key="3">
    <source>
        <dbReference type="ARBA" id="ARBA00022692"/>
    </source>
</evidence>
<evidence type="ECO:0000256" key="5">
    <source>
        <dbReference type="ARBA" id="ARBA00022857"/>
    </source>
</evidence>
<feature type="domain" description="NADH-Ubiquinone oxidoreductase (complex I) chain 5 N-terminal" evidence="16">
    <location>
        <begin position="91"/>
        <end position="141"/>
    </location>
</feature>
<feature type="transmembrane region" description="Helical" evidence="14">
    <location>
        <begin position="42"/>
        <end position="64"/>
    </location>
</feature>
<organism evidence="18 19">
    <name type="scientific">Hymenobacter cyanobacteriorum</name>
    <dbReference type="NCBI Taxonomy" id="2926463"/>
    <lineage>
        <taxon>Bacteria</taxon>
        <taxon>Pseudomonadati</taxon>
        <taxon>Bacteroidota</taxon>
        <taxon>Cytophagia</taxon>
        <taxon>Cytophagales</taxon>
        <taxon>Hymenobacteraceae</taxon>
        <taxon>Hymenobacter</taxon>
    </lineage>
</organism>
<feature type="transmembrane region" description="Helical" evidence="14">
    <location>
        <begin position="233"/>
        <end position="254"/>
    </location>
</feature>
<keyword evidence="6" id="KW-0618">Plastoquinone</keyword>
<dbReference type="AlphaFoldDB" id="A0A9X1VHQ4"/>
<feature type="domain" description="NADH:quinone oxidoreductase/Mrp antiporter transmembrane" evidence="15">
    <location>
        <begin position="159"/>
        <end position="449"/>
    </location>
</feature>
<evidence type="ECO:0000256" key="11">
    <source>
        <dbReference type="ARBA" id="ARBA00047726"/>
    </source>
</evidence>
<dbReference type="Pfam" id="PF01010">
    <property type="entry name" value="Proton_antipo_C"/>
    <property type="match status" value="1"/>
</dbReference>
<evidence type="ECO:0000259" key="17">
    <source>
        <dbReference type="Pfam" id="PF01010"/>
    </source>
</evidence>
<evidence type="ECO:0000256" key="4">
    <source>
        <dbReference type="ARBA" id="ARBA00022719"/>
    </source>
</evidence>
<feature type="transmembrane region" description="Helical" evidence="14">
    <location>
        <begin position="305"/>
        <end position="326"/>
    </location>
</feature>
<accession>A0A9X1VHQ4</accession>
<keyword evidence="10 14" id="KW-0472">Membrane</keyword>
<dbReference type="GO" id="GO:0003954">
    <property type="term" value="F:NADH dehydrogenase activity"/>
    <property type="evidence" value="ECO:0007669"/>
    <property type="project" value="TreeGrafter"/>
</dbReference>
<comment type="caution">
    <text evidence="18">The sequence shown here is derived from an EMBL/GenBank/DDBJ whole genome shotgun (WGS) entry which is preliminary data.</text>
</comment>
<comment type="catalytic activity">
    <reaction evidence="11">
        <text>a plastoquinone + NADPH + (n+1) H(+)(in) = a plastoquinol + NADP(+) + n H(+)(out)</text>
        <dbReference type="Rhea" id="RHEA:42612"/>
        <dbReference type="Rhea" id="RHEA-COMP:9561"/>
        <dbReference type="Rhea" id="RHEA-COMP:9562"/>
        <dbReference type="ChEBI" id="CHEBI:15378"/>
        <dbReference type="ChEBI" id="CHEBI:17757"/>
        <dbReference type="ChEBI" id="CHEBI:57783"/>
        <dbReference type="ChEBI" id="CHEBI:58349"/>
        <dbReference type="ChEBI" id="CHEBI:62192"/>
    </reaction>
</comment>
<evidence type="ECO:0000256" key="12">
    <source>
        <dbReference type="ARBA" id="ARBA00048026"/>
    </source>
</evidence>
<dbReference type="Pfam" id="PF00662">
    <property type="entry name" value="Proton_antipo_N"/>
    <property type="match status" value="1"/>
</dbReference>
<reference evidence="18" key="1">
    <citation type="submission" date="2022-03" db="EMBL/GenBank/DDBJ databases">
        <title>Bacterial whole genome sequence for Hymenobacter sp. DH14.</title>
        <authorList>
            <person name="Le V."/>
        </authorList>
    </citation>
    <scope>NUCLEOTIDE SEQUENCE</scope>
    <source>
        <strain evidence="18">DH14</strain>
    </source>
</reference>
<feature type="transmembrane region" description="Helical" evidence="14">
    <location>
        <begin position="333"/>
        <end position="352"/>
    </location>
</feature>
<dbReference type="GO" id="GO:0016020">
    <property type="term" value="C:membrane"/>
    <property type="evidence" value="ECO:0007669"/>
    <property type="project" value="UniProtKB-SubCell"/>
</dbReference>
<evidence type="ECO:0000256" key="10">
    <source>
        <dbReference type="ARBA" id="ARBA00023136"/>
    </source>
</evidence>
<feature type="transmembrane region" description="Helical" evidence="14">
    <location>
        <begin position="400"/>
        <end position="418"/>
    </location>
</feature>
<feature type="domain" description="NADH:ubiquinone/plastoquinone oxidoreductase chloroplast chain 5 C-terminal" evidence="17">
    <location>
        <begin position="470"/>
        <end position="562"/>
    </location>
</feature>
<dbReference type="InterPro" id="IPR001516">
    <property type="entry name" value="Proton_antipo_N"/>
</dbReference>
<evidence type="ECO:0000256" key="2">
    <source>
        <dbReference type="ARBA" id="ARBA00008200"/>
    </source>
</evidence>
<feature type="transmembrane region" description="Helical" evidence="14">
    <location>
        <begin position="358"/>
        <end position="379"/>
    </location>
</feature>
<evidence type="ECO:0000256" key="7">
    <source>
        <dbReference type="ARBA" id="ARBA00022967"/>
    </source>
</evidence>
<proteinExistence type="inferred from homology"/>
<evidence type="ECO:0000259" key="16">
    <source>
        <dbReference type="Pfam" id="PF00662"/>
    </source>
</evidence>
<dbReference type="PANTHER" id="PTHR42829:SF2">
    <property type="entry name" value="NADH-UBIQUINONE OXIDOREDUCTASE CHAIN 5"/>
    <property type="match status" value="1"/>
</dbReference>
<evidence type="ECO:0000256" key="1">
    <source>
        <dbReference type="ARBA" id="ARBA00004127"/>
    </source>
</evidence>
<feature type="transmembrane region" description="Helical" evidence="14">
    <location>
        <begin position="275"/>
        <end position="293"/>
    </location>
</feature>
<feature type="transmembrane region" description="Helical" evidence="14">
    <location>
        <begin position="162"/>
        <end position="182"/>
    </location>
</feature>
<feature type="transmembrane region" description="Helical" evidence="14">
    <location>
        <begin position="438"/>
        <end position="462"/>
    </location>
</feature>
<dbReference type="GO" id="GO:0048038">
    <property type="term" value="F:quinone binding"/>
    <property type="evidence" value="ECO:0007669"/>
    <property type="project" value="UniProtKB-KW"/>
</dbReference>
<keyword evidence="3 13" id="KW-0812">Transmembrane</keyword>
<keyword evidence="8 14" id="KW-1133">Transmembrane helix</keyword>
<dbReference type="PRINTS" id="PR01434">
    <property type="entry name" value="NADHDHGNASE5"/>
</dbReference>
<keyword evidence="5" id="KW-0521">NADP</keyword>